<feature type="domain" description="FAR1-related sequence 11-like HTH-like" evidence="3">
    <location>
        <begin position="165"/>
        <end position="210"/>
    </location>
</feature>
<dbReference type="EMBL" id="BJWL01000006">
    <property type="protein sequence ID" value="GFY88516.1"/>
    <property type="molecule type" value="Genomic_DNA"/>
</dbReference>
<dbReference type="PANTHER" id="PTHR46328:SF35">
    <property type="entry name" value="PROTEIN FAR1-RELATED SEQUENCE 5-LIKE"/>
    <property type="match status" value="1"/>
</dbReference>
<feature type="compositionally biased region" description="Acidic residues" evidence="1">
    <location>
        <begin position="17"/>
        <end position="31"/>
    </location>
</feature>
<evidence type="ECO:0008006" key="6">
    <source>
        <dbReference type="Google" id="ProtNLM"/>
    </source>
</evidence>
<dbReference type="Pfam" id="PF03101">
    <property type="entry name" value="FAR1"/>
    <property type="match status" value="1"/>
</dbReference>
<dbReference type="Proteomes" id="UP000585474">
    <property type="component" value="Unassembled WGS sequence"/>
</dbReference>
<organism evidence="4 5">
    <name type="scientific">Actinidia rufa</name>
    <dbReference type="NCBI Taxonomy" id="165716"/>
    <lineage>
        <taxon>Eukaryota</taxon>
        <taxon>Viridiplantae</taxon>
        <taxon>Streptophyta</taxon>
        <taxon>Embryophyta</taxon>
        <taxon>Tracheophyta</taxon>
        <taxon>Spermatophyta</taxon>
        <taxon>Magnoliopsida</taxon>
        <taxon>eudicotyledons</taxon>
        <taxon>Gunneridae</taxon>
        <taxon>Pentapetalae</taxon>
        <taxon>asterids</taxon>
        <taxon>Ericales</taxon>
        <taxon>Actinidiaceae</taxon>
        <taxon>Actinidia</taxon>
    </lineage>
</organism>
<gene>
    <name evidence="4" type="ORF">Acr_06g0004560</name>
</gene>
<name>A0A7J0EQP7_9ERIC</name>
<evidence type="ECO:0000256" key="1">
    <source>
        <dbReference type="SAM" id="MobiDB-lite"/>
    </source>
</evidence>
<dbReference type="InterPro" id="IPR058778">
    <property type="entry name" value="HTH_FAR1-11-like"/>
</dbReference>
<dbReference type="Pfam" id="PF26175">
    <property type="entry name" value="HTH_FAR1"/>
    <property type="match status" value="1"/>
</dbReference>
<keyword evidence="5" id="KW-1185">Reference proteome</keyword>
<dbReference type="PANTHER" id="PTHR46328">
    <property type="entry name" value="FAR-RED IMPAIRED RESPONSIVE (FAR1) FAMILY PROTEIN-RELATED"/>
    <property type="match status" value="1"/>
</dbReference>
<dbReference type="AlphaFoldDB" id="A0A7J0EQP7"/>
<evidence type="ECO:0000259" key="3">
    <source>
        <dbReference type="Pfam" id="PF26175"/>
    </source>
</evidence>
<dbReference type="InterPro" id="IPR004330">
    <property type="entry name" value="FAR1_DNA_bnd_dom"/>
</dbReference>
<sequence>MMSPESITSAMPPNNECAEEEDGWSGDNECEQDGKEVTEICEDKVEEPKEGMTFDTSEDAYLFYCRYAKEKGFSVSRRTSRKGSDGKLKDITLSCSRAGKARVKTSNPVKPRPQSRMNCPAHIRVVNRDGKFNLNRVILNHNHEQSPGKARYFKSNRVLDEHVKRRLELNDKAGIKMHKTYDLLQIEAGGHDKLPYLKKDCRNYLDKQRRLRLVEGDAEAMHRATPRVLATDEEACEVGVSFWFAASLGRSRAGRFRCVGTAREPRPPRELGPDHESVREGQGYFDCYGVSREFLPEGFDKAR</sequence>
<feature type="domain" description="FAR1" evidence="2">
    <location>
        <begin position="63"/>
        <end position="144"/>
    </location>
</feature>
<dbReference type="OrthoDB" id="747268at2759"/>
<reference evidence="4 5" key="1">
    <citation type="submission" date="2019-07" db="EMBL/GenBank/DDBJ databases">
        <title>De Novo Assembly of kiwifruit Actinidia rufa.</title>
        <authorList>
            <person name="Sugita-Konishi S."/>
            <person name="Sato K."/>
            <person name="Mori E."/>
            <person name="Abe Y."/>
            <person name="Kisaki G."/>
            <person name="Hamano K."/>
            <person name="Suezawa K."/>
            <person name="Otani M."/>
            <person name="Fukuda T."/>
            <person name="Manabe T."/>
            <person name="Gomi K."/>
            <person name="Tabuchi M."/>
            <person name="Akimitsu K."/>
            <person name="Kataoka I."/>
        </authorList>
    </citation>
    <scope>NUCLEOTIDE SEQUENCE [LARGE SCALE GENOMIC DNA]</scope>
    <source>
        <strain evidence="5">cv. Fuchu</strain>
    </source>
</reference>
<feature type="region of interest" description="Disordered" evidence="1">
    <location>
        <begin position="1"/>
        <end position="37"/>
    </location>
</feature>
<evidence type="ECO:0000313" key="5">
    <source>
        <dbReference type="Proteomes" id="UP000585474"/>
    </source>
</evidence>
<feature type="compositionally biased region" description="Polar residues" evidence="1">
    <location>
        <begin position="1"/>
        <end position="12"/>
    </location>
</feature>
<comment type="caution">
    <text evidence="4">The sequence shown here is derived from an EMBL/GenBank/DDBJ whole genome shotgun (WGS) entry which is preliminary data.</text>
</comment>
<evidence type="ECO:0000259" key="2">
    <source>
        <dbReference type="Pfam" id="PF03101"/>
    </source>
</evidence>
<proteinExistence type="predicted"/>
<accession>A0A7J0EQP7</accession>
<evidence type="ECO:0000313" key="4">
    <source>
        <dbReference type="EMBL" id="GFY88516.1"/>
    </source>
</evidence>
<protein>
    <recommendedName>
        <fullName evidence="6">Far-red impaired responsive (FAR1) family protein</fullName>
    </recommendedName>
</protein>